<dbReference type="RefSeq" id="WP_191817217.1">
    <property type="nucleotide sequence ID" value="NZ_JACSQT010000019.1"/>
</dbReference>
<organism evidence="1 2">
    <name type="scientific">Cytobacillus stercorigallinarum</name>
    <dbReference type="NCBI Taxonomy" id="2762240"/>
    <lineage>
        <taxon>Bacteria</taxon>
        <taxon>Bacillati</taxon>
        <taxon>Bacillota</taxon>
        <taxon>Bacilli</taxon>
        <taxon>Bacillales</taxon>
        <taxon>Bacillaceae</taxon>
        <taxon>Cytobacillus</taxon>
    </lineage>
</organism>
<dbReference type="Proteomes" id="UP000657931">
    <property type="component" value="Unassembled WGS sequence"/>
</dbReference>
<reference evidence="1 2" key="1">
    <citation type="submission" date="2020-08" db="EMBL/GenBank/DDBJ databases">
        <title>A Genomic Blueprint of the Chicken Gut Microbiome.</title>
        <authorList>
            <person name="Gilroy R."/>
            <person name="Ravi A."/>
            <person name="Getino M."/>
            <person name="Pursley I."/>
            <person name="Horton D.L."/>
            <person name="Alikhan N.-F."/>
            <person name="Baker D."/>
            <person name="Gharbi K."/>
            <person name="Hall N."/>
            <person name="Watson M."/>
            <person name="Adriaenssens E.M."/>
            <person name="Foster-Nyarko E."/>
            <person name="Jarju S."/>
            <person name="Secka A."/>
            <person name="Antonio M."/>
            <person name="Oren A."/>
            <person name="Chaudhuri R."/>
            <person name="La Ragione R.M."/>
            <person name="Hildebrand F."/>
            <person name="Pallen M.J."/>
        </authorList>
    </citation>
    <scope>NUCLEOTIDE SEQUENCE [LARGE SCALE GENOMIC DNA]</scope>
    <source>
        <strain evidence="1 2">Sa5YUA1</strain>
    </source>
</reference>
<sequence>MIRREDVTFIDSLSEPVIQNVAVISERVIAENEGAGSVSFTVAKESIEQEVNADSARVFECYFGKELTDNELEWLSTASFIEVVERYALTIGGDA</sequence>
<evidence type="ECO:0000313" key="2">
    <source>
        <dbReference type="Proteomes" id="UP000657931"/>
    </source>
</evidence>
<keyword evidence="2" id="KW-1185">Reference proteome</keyword>
<dbReference type="EMBL" id="JACSQT010000019">
    <property type="protein sequence ID" value="MBD7939556.1"/>
    <property type="molecule type" value="Genomic_DNA"/>
</dbReference>
<gene>
    <name evidence="1" type="ORF">H9655_21160</name>
</gene>
<accession>A0ABR8QVI8</accession>
<comment type="caution">
    <text evidence="1">The sequence shown here is derived from an EMBL/GenBank/DDBJ whole genome shotgun (WGS) entry which is preliminary data.</text>
</comment>
<evidence type="ECO:0000313" key="1">
    <source>
        <dbReference type="EMBL" id="MBD7939556.1"/>
    </source>
</evidence>
<protein>
    <submittedName>
        <fullName evidence="1">Uncharacterized protein</fullName>
    </submittedName>
</protein>
<name>A0ABR8QVI8_9BACI</name>
<proteinExistence type="predicted"/>